<comment type="subcellular location">
    <subcellularLocation>
        <location evidence="1">Cytoplasm</location>
    </subcellularLocation>
</comment>
<dbReference type="GO" id="GO:0005869">
    <property type="term" value="C:dynactin complex"/>
    <property type="evidence" value="ECO:0007669"/>
    <property type="project" value="InterPro"/>
</dbReference>
<feature type="compositionally biased region" description="Polar residues" evidence="4">
    <location>
        <begin position="293"/>
        <end position="303"/>
    </location>
</feature>
<evidence type="ECO:0000256" key="1">
    <source>
        <dbReference type="ARBA" id="ARBA00004496"/>
    </source>
</evidence>
<dbReference type="PANTHER" id="PTHR15346">
    <property type="entry name" value="DYNACTIN SUBUNIT"/>
    <property type="match status" value="1"/>
</dbReference>
<feature type="region of interest" description="Disordered" evidence="4">
    <location>
        <begin position="282"/>
        <end position="303"/>
    </location>
</feature>
<feature type="compositionally biased region" description="Polar residues" evidence="4">
    <location>
        <begin position="180"/>
        <end position="189"/>
    </location>
</feature>
<dbReference type="InterPro" id="IPR028133">
    <property type="entry name" value="Dynamitin"/>
</dbReference>
<evidence type="ECO:0000313" key="5">
    <source>
        <dbReference type="EMBL" id="KAJ4468207.1"/>
    </source>
</evidence>
<reference evidence="5" key="1">
    <citation type="submission" date="2022-08" db="EMBL/GenBank/DDBJ databases">
        <title>A Global Phylogenomic Analysis of the Shiitake Genus Lentinula.</title>
        <authorList>
            <consortium name="DOE Joint Genome Institute"/>
            <person name="Sierra-Patev S."/>
            <person name="Min B."/>
            <person name="Naranjo-Ortiz M."/>
            <person name="Looney B."/>
            <person name="Konkel Z."/>
            <person name="Slot J.C."/>
            <person name="Sakamoto Y."/>
            <person name="Steenwyk J.L."/>
            <person name="Rokas A."/>
            <person name="Carro J."/>
            <person name="Camarero S."/>
            <person name="Ferreira P."/>
            <person name="Molpeceres G."/>
            <person name="Ruiz-Duenas F.J."/>
            <person name="Serrano A."/>
            <person name="Henrissat B."/>
            <person name="Drula E."/>
            <person name="Hughes K.W."/>
            <person name="Mata J.L."/>
            <person name="Ishikawa N.K."/>
            <person name="Vargas-Isla R."/>
            <person name="Ushijima S."/>
            <person name="Smith C.A."/>
            <person name="Ahrendt S."/>
            <person name="Andreopoulos W."/>
            <person name="He G."/>
            <person name="Labutti K."/>
            <person name="Lipzen A."/>
            <person name="Ng V."/>
            <person name="Riley R."/>
            <person name="Sandor L."/>
            <person name="Barry K."/>
            <person name="Martinez A.T."/>
            <person name="Xiao Y."/>
            <person name="Gibbons J.G."/>
            <person name="Terashima K."/>
            <person name="Grigoriev I.V."/>
            <person name="Hibbett D.S."/>
        </authorList>
    </citation>
    <scope>NUCLEOTIDE SEQUENCE</scope>
    <source>
        <strain evidence="5">JLM2183</strain>
    </source>
</reference>
<evidence type="ECO:0000256" key="2">
    <source>
        <dbReference type="ARBA" id="ARBA00022490"/>
    </source>
</evidence>
<keyword evidence="3" id="KW-0175">Coiled coil</keyword>
<dbReference type="EMBL" id="JAOTPV010000037">
    <property type="protein sequence ID" value="KAJ4468207.1"/>
    <property type="molecule type" value="Genomic_DNA"/>
</dbReference>
<protein>
    <submittedName>
        <fullName evidence="5">Dynamitin-domain-containing protein</fullName>
    </submittedName>
</protein>
<feature type="compositionally biased region" description="Basic and acidic residues" evidence="4">
    <location>
        <begin position="71"/>
        <end position="80"/>
    </location>
</feature>
<comment type="caution">
    <text evidence="5">The sequence shown here is derived from an EMBL/GenBank/DDBJ whole genome shotgun (WGS) entry which is preliminary data.</text>
</comment>
<keyword evidence="6" id="KW-1185">Reference proteome</keyword>
<name>A0A9W8ZWM4_9AGAR</name>
<dbReference type="OrthoDB" id="4977at2759"/>
<gene>
    <name evidence="5" type="ORF">J3R30DRAFT_3560197</name>
</gene>
<evidence type="ECO:0000256" key="3">
    <source>
        <dbReference type="SAM" id="Coils"/>
    </source>
</evidence>
<accession>A0A9W8ZWM4</accession>
<keyword evidence="2" id="KW-0963">Cytoplasm</keyword>
<feature type="region of interest" description="Disordered" evidence="4">
    <location>
        <begin position="180"/>
        <end position="205"/>
    </location>
</feature>
<dbReference type="Pfam" id="PF04912">
    <property type="entry name" value="Dynamitin"/>
    <property type="match status" value="1"/>
</dbReference>
<evidence type="ECO:0000256" key="4">
    <source>
        <dbReference type="SAM" id="MobiDB-lite"/>
    </source>
</evidence>
<feature type="compositionally biased region" description="Basic and acidic residues" evidence="4">
    <location>
        <begin position="190"/>
        <end position="205"/>
    </location>
</feature>
<dbReference type="Proteomes" id="UP001150266">
    <property type="component" value="Unassembled WGS sequence"/>
</dbReference>
<feature type="coiled-coil region" evidence="3">
    <location>
        <begin position="340"/>
        <end position="406"/>
    </location>
</feature>
<dbReference type="GO" id="GO:0007017">
    <property type="term" value="P:microtubule-based process"/>
    <property type="evidence" value="ECO:0007669"/>
    <property type="project" value="InterPro"/>
</dbReference>
<dbReference type="AlphaFoldDB" id="A0A9W8ZWM4"/>
<feature type="region of interest" description="Disordered" evidence="4">
    <location>
        <begin position="1"/>
        <end position="39"/>
    </location>
</feature>
<proteinExistence type="predicted"/>
<feature type="region of interest" description="Disordered" evidence="4">
    <location>
        <begin position="71"/>
        <end position="108"/>
    </location>
</feature>
<sequence>MSANKYANLPDIDTAQDIYETEDVFPSQAHGESGDDDTLHTRLAIRNKVGETTNNQELDVSHLMDAEEASKKFRRAEKERVRHRTRYVYPPSATQSDDSLAEEETSRPVPLSRRLKRLQTELTSLETELNDTSNPLFLNDETNSADPGEMLRGLVDVRGRLVKIRQGTEGRGKLVNAILSQQQSGSKIPSNREETAPNGKEENDKVARDVHSLVEMDKRVAELEKLIGTSTTAVDEASPLPLPLVTQITRIHYQLQVLTTPRHIDNISRRLKLLMSDLERVSNAQHAHRRHPSQSNTDSSPNTKIPSDIIPILHRLNPALPQIPHILTRLRTLSALHTSAGEFQKTLESLEDEQSQMKESLDELESAVGTVEKSLEENRKIVGGNVEGLEKRVDDLLRRLDGAGEIRNTEG</sequence>
<evidence type="ECO:0000313" key="6">
    <source>
        <dbReference type="Proteomes" id="UP001150266"/>
    </source>
</evidence>
<organism evidence="5 6">
    <name type="scientific">Lentinula aciculospora</name>
    <dbReference type="NCBI Taxonomy" id="153920"/>
    <lineage>
        <taxon>Eukaryota</taxon>
        <taxon>Fungi</taxon>
        <taxon>Dikarya</taxon>
        <taxon>Basidiomycota</taxon>
        <taxon>Agaricomycotina</taxon>
        <taxon>Agaricomycetes</taxon>
        <taxon>Agaricomycetidae</taxon>
        <taxon>Agaricales</taxon>
        <taxon>Marasmiineae</taxon>
        <taxon>Omphalotaceae</taxon>
        <taxon>Lentinula</taxon>
    </lineage>
</organism>
<dbReference type="GO" id="GO:0005737">
    <property type="term" value="C:cytoplasm"/>
    <property type="evidence" value="ECO:0007669"/>
    <property type="project" value="UniProtKB-SubCell"/>
</dbReference>